<keyword evidence="2" id="KW-1185">Reference proteome</keyword>
<name>A0A915L4L7_ROMCU</name>
<dbReference type="WBParaSite" id="nRc.2.0.1.t46025-RA">
    <property type="protein sequence ID" value="nRc.2.0.1.t46025-RA"/>
    <property type="gene ID" value="nRc.2.0.1.g46025"/>
</dbReference>
<dbReference type="Proteomes" id="UP000887565">
    <property type="component" value="Unplaced"/>
</dbReference>
<sequence>HIILHQYYGRSEGPKAQAPSLSEVKQKDDLRGILQKEAFSSGRLGGAVVRPLRKGPLAGPKVELAGPKQDTITPEIRPDLNDLDPETEWQWLDWIR</sequence>
<proteinExistence type="predicted"/>
<protein>
    <submittedName>
        <fullName evidence="3">Uncharacterized protein</fullName>
    </submittedName>
</protein>
<accession>A0A915L4L7</accession>
<evidence type="ECO:0000313" key="2">
    <source>
        <dbReference type="Proteomes" id="UP000887565"/>
    </source>
</evidence>
<dbReference type="AlphaFoldDB" id="A0A915L4L7"/>
<feature type="region of interest" description="Disordered" evidence="1">
    <location>
        <begin position="59"/>
        <end position="80"/>
    </location>
</feature>
<evidence type="ECO:0000256" key="1">
    <source>
        <dbReference type="SAM" id="MobiDB-lite"/>
    </source>
</evidence>
<reference evidence="3" key="1">
    <citation type="submission" date="2022-11" db="UniProtKB">
        <authorList>
            <consortium name="WormBaseParasite"/>
        </authorList>
    </citation>
    <scope>IDENTIFICATION</scope>
</reference>
<organism evidence="2 3">
    <name type="scientific">Romanomermis culicivorax</name>
    <name type="common">Nematode worm</name>
    <dbReference type="NCBI Taxonomy" id="13658"/>
    <lineage>
        <taxon>Eukaryota</taxon>
        <taxon>Metazoa</taxon>
        <taxon>Ecdysozoa</taxon>
        <taxon>Nematoda</taxon>
        <taxon>Enoplea</taxon>
        <taxon>Dorylaimia</taxon>
        <taxon>Mermithida</taxon>
        <taxon>Mermithoidea</taxon>
        <taxon>Mermithidae</taxon>
        <taxon>Romanomermis</taxon>
    </lineage>
</organism>
<evidence type="ECO:0000313" key="3">
    <source>
        <dbReference type="WBParaSite" id="nRc.2.0.1.t46025-RA"/>
    </source>
</evidence>